<dbReference type="AlphaFoldDB" id="A0A5B0WDE7"/>
<accession>A0A5B0WDE7</accession>
<protein>
    <submittedName>
        <fullName evidence="2">Uncharacterized protein</fullName>
    </submittedName>
</protein>
<dbReference type="Proteomes" id="UP000323608">
    <property type="component" value="Unassembled WGS sequence"/>
</dbReference>
<evidence type="ECO:0000313" key="2">
    <source>
        <dbReference type="EMBL" id="KAA1184872.1"/>
    </source>
</evidence>
<dbReference type="EMBL" id="VNIP01000003">
    <property type="protein sequence ID" value="KAA1184872.1"/>
    <property type="molecule type" value="Genomic_DNA"/>
</dbReference>
<organism evidence="2 3">
    <name type="scientific">Rhizobium tropici</name>
    <dbReference type="NCBI Taxonomy" id="398"/>
    <lineage>
        <taxon>Bacteria</taxon>
        <taxon>Pseudomonadati</taxon>
        <taxon>Pseudomonadota</taxon>
        <taxon>Alphaproteobacteria</taxon>
        <taxon>Hyphomicrobiales</taxon>
        <taxon>Rhizobiaceae</taxon>
        <taxon>Rhizobium/Agrobacterium group</taxon>
        <taxon>Rhizobium</taxon>
    </lineage>
</organism>
<name>A0A5B0WDE7_RHITR</name>
<sequence>MGRPPLNLKETKVRLPRATKERIKALVGNYGIATFIREAVENELARREGDPPKTDGTGEREIE</sequence>
<comment type="caution">
    <text evidence="2">The sequence shown here is derived from an EMBL/GenBank/DDBJ whole genome shotgun (WGS) entry which is preliminary data.</text>
</comment>
<proteinExistence type="predicted"/>
<gene>
    <name evidence="2" type="ORF">FP026_03380</name>
</gene>
<dbReference type="OrthoDB" id="7474681at2"/>
<evidence type="ECO:0000313" key="3">
    <source>
        <dbReference type="Proteomes" id="UP000323608"/>
    </source>
</evidence>
<feature type="region of interest" description="Disordered" evidence="1">
    <location>
        <begin position="41"/>
        <end position="63"/>
    </location>
</feature>
<evidence type="ECO:0000256" key="1">
    <source>
        <dbReference type="SAM" id="MobiDB-lite"/>
    </source>
</evidence>
<reference evidence="2 3" key="1">
    <citation type="submission" date="2019-07" db="EMBL/GenBank/DDBJ databases">
        <title>The Draft Genome Sequence of Rhizobium tropici SARCC-755 Associated with Superior Nodulation on Pigeonpea (Cajanus cajan (L.) Millsp.).</title>
        <authorList>
            <person name="Bopape F.L."/>
            <person name="Hassen A.I."/>
            <person name="Swanevelder Z.H."/>
            <person name="Gwata E.T."/>
        </authorList>
    </citation>
    <scope>NUCLEOTIDE SEQUENCE [LARGE SCALE GENOMIC DNA]</scope>
    <source>
        <strain evidence="2 3">SARCC-755</strain>
    </source>
</reference>